<dbReference type="Proteomes" id="UP001576774">
    <property type="component" value="Unassembled WGS sequence"/>
</dbReference>
<dbReference type="Gene3D" id="1.25.40.10">
    <property type="entry name" value="Tetratricopeptide repeat domain"/>
    <property type="match status" value="3"/>
</dbReference>
<proteinExistence type="predicted"/>
<comment type="caution">
    <text evidence="5">The sequence shown here is derived from an EMBL/GenBank/DDBJ whole genome shotgun (WGS) entry which is preliminary data.</text>
</comment>
<dbReference type="Pfam" id="PF12770">
    <property type="entry name" value="CHAT"/>
    <property type="match status" value="1"/>
</dbReference>
<dbReference type="EMBL" id="JBHFNQ010000170">
    <property type="protein sequence ID" value="MFB2879584.1"/>
    <property type="molecule type" value="Genomic_DNA"/>
</dbReference>
<keyword evidence="6" id="KW-1185">Reference proteome</keyword>
<keyword evidence="2" id="KW-0472">Membrane</keyword>
<keyword evidence="2" id="KW-0812">Transmembrane</keyword>
<keyword evidence="2" id="KW-1133">Transmembrane helix</keyword>
<organism evidence="5 6">
    <name type="scientific">Floridaenema aerugineum BLCC-F46</name>
    <dbReference type="NCBI Taxonomy" id="3153654"/>
    <lineage>
        <taxon>Bacteria</taxon>
        <taxon>Bacillati</taxon>
        <taxon>Cyanobacteriota</taxon>
        <taxon>Cyanophyceae</taxon>
        <taxon>Oscillatoriophycideae</taxon>
        <taxon>Aerosakkonematales</taxon>
        <taxon>Aerosakkonemataceae</taxon>
        <taxon>Floridanema</taxon>
        <taxon>Floridanema aerugineum</taxon>
    </lineage>
</organism>
<dbReference type="PANTHER" id="PTHR10098">
    <property type="entry name" value="RAPSYN-RELATED"/>
    <property type="match status" value="1"/>
</dbReference>
<feature type="signal peptide" evidence="3">
    <location>
        <begin position="1"/>
        <end position="28"/>
    </location>
</feature>
<evidence type="ECO:0000256" key="1">
    <source>
        <dbReference type="SAM" id="MobiDB-lite"/>
    </source>
</evidence>
<feature type="transmembrane region" description="Helical" evidence="2">
    <location>
        <begin position="1016"/>
        <end position="1035"/>
    </location>
</feature>
<evidence type="ECO:0000256" key="3">
    <source>
        <dbReference type="SAM" id="SignalP"/>
    </source>
</evidence>
<evidence type="ECO:0000259" key="4">
    <source>
        <dbReference type="Pfam" id="PF12770"/>
    </source>
</evidence>
<dbReference type="RefSeq" id="WP_413272620.1">
    <property type="nucleotide sequence ID" value="NZ_JBHFNQ010000170.1"/>
</dbReference>
<sequence>MKLKIRLLALSTLLVTFSNFNFSFPTLAANPTTSPKCSKTPNFREEFANSKETELSDRYASSVIVQMLISTSLLNIERPTRNDSYGGKKFQQLYKILEQGVLVTNTIDNPRYKADSLTLLAAFYRAATENHRFKYPLSLSSNLNYSENLSRDLAEIQKLKKAFDIESLNLLHQSFQVTQGIKEPKKKIKILGKIASIYATLEQSEKAAQILTQIVEITNTIEDRNQRSIALYGVVENYVDPARILQMLPQSMRTQLYDFQEKPEQRINRLTNALEIANKIEVNDYKFNVLAKIANKYATLKQYDQALQVARNIEDISLKSEVLAQIVQSHAEVRLNWERSVNQNFRIAGIETEPESNNELLTKVFQVINAVKDVHSKDIILGEVACGYVDASKDIELSIYLYENKWVTAFADVSDLIDQALTIANNIENPDIKSKTLALMAFKVSNLSFGFFGNSEVKKQLVKQLKNRSLIIAHNIPDSEIKYKTLGVIAFNTAKSSMELSQPITTNKKSVKGLDGEIFTIVDQIKNNYIKSEVLAEIALDFTKERYTGSMLKKYSQALEIVNNIQLISITNRTLSKIAENYVNRIRNSKQNTEQKDEYLGLLSQTLQIAKNPTYEKALRPMIADLYLEVGEIDRAFQLVNAMDYHEIKFKLLAKVATQKAIAGETQTADSIFAKMLQIAETKKDTYQKASALYTIATAYRNSERYEEASKIITQANFLVKNIQNIPLTKTRKNSDNIFTIFYPSFKNPLSRNNNNQNFTDIESHNLLFQIDRFISELNLSGEYQPAKHYNHNLQSLIAESKYEEALELVQQSRARVLVDLMNRPSSLLSYTPEYFEQLKAHPTPPPPKIDQIRKIAKERQATLVEYAIVYRDNQSQNVTQNSESELFIWVVKPTGEVAFRRVNLSFFSQQNIWLAQLASNPQLFVRGLMQELNVNVQKIHPVFITIIILSLGSIIGIVILYLRLLFSRKAPLNRLVNFPKIGRNKEKNLPKKEVKFFYSYTSKENLSFRKIWQTLLLALVLAGGGGVFLFTNIYHKKIVANQHQQIASRDKPLPQNQNQNQHNNNQADNSLLAHLISDSRESMGVRGRGLGLVPKVEKTKQTSRLQQLHQLLIEPIADLLPTDASKPVIFIPTKSLFFVPFPALQDPDGKYLIEKHTILTAPSIQVLDLAQKRRQKIQQSTNKDILVVGNPTMPVLVSADGKPPEQLPPLPGAEQEARAIASLLNTKPIIGSNATEPVVMSLMLKARIIHIATHGLLDPIYKWRESPGAIALAPLQDNSTISLRDLQVPSPPSIPNNELIDGFFMLDNYFSVPPLNAELVVLSACDTGRGQLTEDGVVGLSRSFITAGVPSLIVSLWAIPDAPTAFLMTEFYRNFQKNGDKAQALRQAMLTTMKQHPDPRDWAAFTLIGEAK</sequence>
<reference evidence="5 6" key="1">
    <citation type="submission" date="2024-09" db="EMBL/GenBank/DDBJ databases">
        <title>Floridaenema gen nov. (Aerosakkonemataceae, Aerosakkonematales ord. nov., Cyanobacteria) from benthic tropical and subtropical fresh waters, with the description of four new species.</title>
        <authorList>
            <person name="Moretto J.A."/>
            <person name="Berthold D.E."/>
            <person name="Lefler F.W."/>
            <person name="Huang I.-S."/>
            <person name="Laughinghouse H. IV."/>
        </authorList>
    </citation>
    <scope>NUCLEOTIDE SEQUENCE [LARGE SCALE GENOMIC DNA]</scope>
    <source>
        <strain evidence="5 6">BLCC-F46</strain>
    </source>
</reference>
<evidence type="ECO:0000313" key="6">
    <source>
        <dbReference type="Proteomes" id="UP001576774"/>
    </source>
</evidence>
<dbReference type="InterPro" id="IPR024983">
    <property type="entry name" value="CHAT_dom"/>
</dbReference>
<feature type="compositionally biased region" description="Low complexity" evidence="1">
    <location>
        <begin position="1056"/>
        <end position="1066"/>
    </location>
</feature>
<feature type="domain" description="CHAT" evidence="4">
    <location>
        <begin position="1105"/>
        <end position="1411"/>
    </location>
</feature>
<evidence type="ECO:0000313" key="5">
    <source>
        <dbReference type="EMBL" id="MFB2879584.1"/>
    </source>
</evidence>
<name>A0ABV4XA29_9CYAN</name>
<feature type="transmembrane region" description="Helical" evidence="2">
    <location>
        <begin position="943"/>
        <end position="967"/>
    </location>
</feature>
<protein>
    <submittedName>
        <fullName evidence="5">CHAT domain-containing protein</fullName>
    </submittedName>
</protein>
<keyword evidence="3" id="KW-0732">Signal</keyword>
<feature type="region of interest" description="Disordered" evidence="1">
    <location>
        <begin position="1046"/>
        <end position="1066"/>
    </location>
</feature>
<feature type="chain" id="PRO_5046751065" evidence="3">
    <location>
        <begin position="29"/>
        <end position="1413"/>
    </location>
</feature>
<accession>A0ABV4XA29</accession>
<evidence type="ECO:0000256" key="2">
    <source>
        <dbReference type="SAM" id="Phobius"/>
    </source>
</evidence>
<gene>
    <name evidence="5" type="ORF">ACE1CC_22235</name>
</gene>
<dbReference type="SUPFAM" id="SSF48452">
    <property type="entry name" value="TPR-like"/>
    <property type="match status" value="2"/>
</dbReference>
<dbReference type="InterPro" id="IPR011990">
    <property type="entry name" value="TPR-like_helical_dom_sf"/>
</dbReference>